<dbReference type="Gene3D" id="3.80.10.10">
    <property type="entry name" value="Ribonuclease Inhibitor"/>
    <property type="match status" value="1"/>
</dbReference>
<dbReference type="Proteomes" id="UP001191004">
    <property type="component" value="Unassembled WGS sequence"/>
</dbReference>
<protein>
    <recommendedName>
        <fullName evidence="3">BspA family leucine-rich repeat surface protein</fullName>
    </recommendedName>
</protein>
<evidence type="ECO:0000313" key="2">
    <source>
        <dbReference type="Proteomes" id="UP001191004"/>
    </source>
</evidence>
<dbReference type="Pfam" id="PF03382">
    <property type="entry name" value="DUF285"/>
    <property type="match status" value="1"/>
</dbReference>
<gene>
    <name evidence="1" type="ORF">G3KMM_00502</name>
</gene>
<reference evidence="1 2" key="1">
    <citation type="journal article" date="2018" name="bioRxiv">
        <title>Evidence of independent acquisition and adaption of ultra-small bacteria to human hosts across the highly diverse yet reduced genomes of the phylum Saccharibacteria.</title>
        <authorList>
            <person name="McLean J.S."/>
            <person name="Bor B."/>
            <person name="To T.T."/>
            <person name="Liu Q."/>
            <person name="Kearns K.A."/>
            <person name="Solden L.M."/>
            <person name="Wrighton K.C."/>
            <person name="He X."/>
            <person name="Shi W."/>
        </authorList>
    </citation>
    <scope>NUCLEOTIDE SEQUENCE [LARGE SCALE GENOMIC DNA]</scope>
    <source>
        <strain evidence="1 2">TM7_KMM_G3_1_HOT_351</strain>
    </source>
</reference>
<dbReference type="InterPro" id="IPR032675">
    <property type="entry name" value="LRR_dom_sf"/>
</dbReference>
<dbReference type="InterPro" id="IPR011889">
    <property type="entry name" value="Liste_lipo_26"/>
</dbReference>
<dbReference type="EMBL" id="PRLL01000022">
    <property type="protein sequence ID" value="RYC73209.1"/>
    <property type="molecule type" value="Genomic_DNA"/>
</dbReference>
<sequence>MIVRVQGSQKLAFKKNNSVHNTPLYSGGNNYRMPFARCPNTLYTFQRTNQLKAGISSSFNEAETGSDLPIYVWNDYKGGKNYIFWYSEADIVYAPEDATLFLSRVASFKRNNASCFGEIDLDGIDFSKTKKMDSIFSQDTNALLSTSPLLKILHLENINAAKNAEAAFAYTNLRGLDMSKITFENATSFMHTFYKATADTHADFSKLKGGNATTMEKMFLMFKGPENLSLSSLNTSTVTNMKDMFRNLAATKSIDASSFNTENVTDMNGMFMGTSYVETIDVSGFNTKNVTDMSMMFYQNNWLKTIYGPEEFDRTNLSLSTNMFGQCSQLVGDASWSYSAGSVDATYARIGKPGLRGYFKAKP</sequence>
<name>A0ABY0FLN4_9BACT</name>
<proteinExistence type="predicted"/>
<evidence type="ECO:0008006" key="3">
    <source>
        <dbReference type="Google" id="ProtNLM"/>
    </source>
</evidence>
<dbReference type="InterPro" id="IPR005046">
    <property type="entry name" value="DUF285"/>
</dbReference>
<keyword evidence="2" id="KW-1185">Reference proteome</keyword>
<dbReference type="NCBIfam" id="TIGR02167">
    <property type="entry name" value="Liste_lipo_26"/>
    <property type="match status" value="2"/>
</dbReference>
<comment type="caution">
    <text evidence="1">The sequence shown here is derived from an EMBL/GenBank/DDBJ whole genome shotgun (WGS) entry which is preliminary data.</text>
</comment>
<evidence type="ECO:0000313" key="1">
    <source>
        <dbReference type="EMBL" id="RYC73209.1"/>
    </source>
</evidence>
<organism evidence="1 2">
    <name type="scientific">Candidatus Nanosyncoccus nanoralicus</name>
    <dbReference type="NCBI Taxonomy" id="2171996"/>
    <lineage>
        <taxon>Bacteria</taxon>
        <taxon>Candidatus Saccharimonadota</taxon>
        <taxon>Candidatus Nanosyncoccalia</taxon>
        <taxon>Candidatus Nanosyncoccales</taxon>
        <taxon>Candidatus Nanosyncoccaceae</taxon>
        <taxon>Candidatus Nanosyncoccus</taxon>
    </lineage>
</organism>
<accession>A0ABY0FLN4</accession>
<reference evidence="1 2" key="2">
    <citation type="journal article" date="2020" name="Cell Rep.">
        <title>Acquisition and Adaptation of Ultra-small Parasitic Reduced Genome Bacteria to Mammalian Hosts.</title>
        <authorList>
            <person name="McLean J.S."/>
            <person name="Bor B."/>
            <person name="Kerns K.A."/>
            <person name="Liu Q."/>
            <person name="To T.T."/>
            <person name="Solden L."/>
            <person name="Hendrickson E.L."/>
            <person name="Wrighton K."/>
            <person name="Shi W."/>
            <person name="He X."/>
        </authorList>
    </citation>
    <scope>NUCLEOTIDE SEQUENCE [LARGE SCALE GENOMIC DNA]</scope>
    <source>
        <strain evidence="1 2">TM7_KMM_G3_1_HOT_351</strain>
    </source>
</reference>